<dbReference type="Gene3D" id="3.20.20.370">
    <property type="entry name" value="Glycoside hydrolase/deacetylase"/>
    <property type="match status" value="1"/>
</dbReference>
<accession>A0A812A1A6</accession>
<dbReference type="InterPro" id="IPR051398">
    <property type="entry name" value="Polysacch_Deacetylase"/>
</dbReference>
<comment type="caution">
    <text evidence="4">The sequence shown here is derived from an EMBL/GenBank/DDBJ whole genome shotgun (WGS) entry which is preliminary data.</text>
</comment>
<dbReference type="EMBL" id="CAJHZY010000001">
    <property type="protein sequence ID" value="CAD7766605.1"/>
    <property type="molecule type" value="Genomic_DNA"/>
</dbReference>
<dbReference type="PROSITE" id="PS51677">
    <property type="entry name" value="NODB"/>
    <property type="match status" value="1"/>
</dbReference>
<organism evidence="4 5">
    <name type="scientific">Candidatus Argoarchaeum ethanivorans</name>
    <dbReference type="NCBI Taxonomy" id="2608793"/>
    <lineage>
        <taxon>Archaea</taxon>
        <taxon>Methanobacteriati</taxon>
        <taxon>Methanobacteriota</taxon>
        <taxon>Stenosarchaea group</taxon>
        <taxon>Methanomicrobia</taxon>
        <taxon>Methanosarcinales</taxon>
        <taxon>Methanosarcinales incertae sedis</taxon>
        <taxon>GOM Arc I cluster</taxon>
        <taxon>Candidatus Argoarchaeum</taxon>
    </lineage>
</organism>
<dbReference type="Proteomes" id="UP000614580">
    <property type="component" value="Unassembled WGS sequence"/>
</dbReference>
<keyword evidence="2" id="KW-0732">Signal</keyword>
<dbReference type="InterPro" id="IPR002509">
    <property type="entry name" value="NODB_dom"/>
</dbReference>
<name>A0A812A1A6_9EURY</name>
<dbReference type="PANTHER" id="PTHR34216">
    <property type="match status" value="1"/>
</dbReference>
<feature type="domain" description="NodB homology" evidence="3">
    <location>
        <begin position="92"/>
        <end position="287"/>
    </location>
</feature>
<dbReference type="InterPro" id="IPR011330">
    <property type="entry name" value="Glyco_hydro/deAcase_b/a-brl"/>
</dbReference>
<dbReference type="Pfam" id="PF01522">
    <property type="entry name" value="Polysacc_deac_1"/>
    <property type="match status" value="1"/>
</dbReference>
<dbReference type="GO" id="GO:0005576">
    <property type="term" value="C:extracellular region"/>
    <property type="evidence" value="ECO:0007669"/>
    <property type="project" value="UniProtKB-SubCell"/>
</dbReference>
<sequence>MSLFRIDRFLTVNIFSPLLRVFSNNGETQIPILMYHSISDDKMEGKHPYFETNTSLAVFSEHMKHLHENQYEVVNLDDVVEQLKIEKNYPNKPVVITFDDGFRDIYTNAFPVLQEYSFPATVFLPTAFIENKRKKFVGKECLTWDEVIEMSRNGILFGSHTVNHPKLISLSIEDIKYELHESKEEIEKNIEKRIETFSYPYAFPEGNKVFIHNLDSIARGCKYKIMVTTKIGSLKTGSSSFCLKRIPMNNYDDLRLFDAKIKGQYNWVGFVQSYFKAIKNVINTDSY</sequence>
<protein>
    <submittedName>
        <fullName evidence="4">Polysaccharide deacetylase</fullName>
    </submittedName>
</protein>
<evidence type="ECO:0000259" key="3">
    <source>
        <dbReference type="PROSITE" id="PS51677"/>
    </source>
</evidence>
<evidence type="ECO:0000256" key="1">
    <source>
        <dbReference type="ARBA" id="ARBA00004613"/>
    </source>
</evidence>
<proteinExistence type="predicted"/>
<dbReference type="GO" id="GO:0005975">
    <property type="term" value="P:carbohydrate metabolic process"/>
    <property type="evidence" value="ECO:0007669"/>
    <property type="project" value="InterPro"/>
</dbReference>
<dbReference type="SUPFAM" id="SSF88713">
    <property type="entry name" value="Glycoside hydrolase/deacetylase"/>
    <property type="match status" value="1"/>
</dbReference>
<gene>
    <name evidence="4" type="ORF">DNFNHJIP_00003</name>
</gene>
<evidence type="ECO:0000313" key="4">
    <source>
        <dbReference type="EMBL" id="CAD7766605.1"/>
    </source>
</evidence>
<evidence type="ECO:0000313" key="5">
    <source>
        <dbReference type="Proteomes" id="UP000614580"/>
    </source>
</evidence>
<dbReference type="CDD" id="cd10918">
    <property type="entry name" value="CE4_NodB_like_5s_6s"/>
    <property type="match status" value="1"/>
</dbReference>
<reference evidence="4" key="1">
    <citation type="submission" date="2020-12" db="EMBL/GenBank/DDBJ databases">
        <authorList>
            <person name="Hahn C.J."/>
            <person name="Laso-Perez R."/>
            <person name="Vulcano F."/>
            <person name="Vaziourakis K.-M."/>
            <person name="Stokke R."/>
            <person name="Steen I.H."/>
            <person name="Teske A."/>
            <person name="Boetius A."/>
            <person name="Liebeke M."/>
            <person name="Amann R."/>
            <person name="Knittel K."/>
        </authorList>
    </citation>
    <scope>NUCLEOTIDE SEQUENCE</scope>
    <source>
        <strain evidence="4">Gfbio:c6db26ca-90af-429b-aeed-0e3e8aed0b5e:GoM-Arc1_AMV-AAA_792_C10</strain>
    </source>
</reference>
<dbReference type="GO" id="GO:0016810">
    <property type="term" value="F:hydrolase activity, acting on carbon-nitrogen (but not peptide) bonds"/>
    <property type="evidence" value="ECO:0007669"/>
    <property type="project" value="InterPro"/>
</dbReference>
<comment type="subcellular location">
    <subcellularLocation>
        <location evidence="1">Secreted</location>
    </subcellularLocation>
</comment>
<evidence type="ECO:0000256" key="2">
    <source>
        <dbReference type="ARBA" id="ARBA00022729"/>
    </source>
</evidence>
<dbReference type="PANTHER" id="PTHR34216:SF3">
    <property type="entry name" value="POLY-BETA-1,6-N-ACETYL-D-GLUCOSAMINE N-DEACETYLASE"/>
    <property type="match status" value="1"/>
</dbReference>
<dbReference type="AlphaFoldDB" id="A0A812A1A6"/>